<name>A0A4R1B9I0_9BACT</name>
<proteinExistence type="inferred from homology"/>
<comment type="similarity">
    <text evidence="2 6">Belongs to the FPP/GGPP synthase family.</text>
</comment>
<dbReference type="RefSeq" id="WP_131449771.1">
    <property type="nucleotide sequence ID" value="NZ_SJZI01000044.1"/>
</dbReference>
<dbReference type="PANTHER" id="PTHR12001:SF69">
    <property type="entry name" value="ALL TRANS-POLYPRENYL-DIPHOSPHATE SYNTHASE PDSS1"/>
    <property type="match status" value="1"/>
</dbReference>
<dbReference type="Gene3D" id="1.10.600.10">
    <property type="entry name" value="Farnesyl Diphosphate Synthase"/>
    <property type="match status" value="1"/>
</dbReference>
<keyword evidence="3 6" id="KW-0808">Transferase</keyword>
<dbReference type="GO" id="GO:0008299">
    <property type="term" value="P:isoprenoid biosynthetic process"/>
    <property type="evidence" value="ECO:0007669"/>
    <property type="project" value="InterPro"/>
</dbReference>
<evidence type="ECO:0000256" key="3">
    <source>
        <dbReference type="ARBA" id="ARBA00022679"/>
    </source>
</evidence>
<dbReference type="SFLD" id="SFLDS00005">
    <property type="entry name" value="Isoprenoid_Synthase_Type_I"/>
    <property type="match status" value="1"/>
</dbReference>
<evidence type="ECO:0000313" key="7">
    <source>
        <dbReference type="EMBL" id="TCJ13570.1"/>
    </source>
</evidence>
<comment type="caution">
    <text evidence="7">The sequence shown here is derived from an EMBL/GenBank/DDBJ whole genome shotgun (WGS) entry which is preliminary data.</text>
</comment>
<keyword evidence="5" id="KW-0460">Magnesium</keyword>
<dbReference type="Pfam" id="PF00348">
    <property type="entry name" value="polyprenyl_synt"/>
    <property type="match status" value="1"/>
</dbReference>
<dbReference type="AlphaFoldDB" id="A0A4R1B9I0"/>
<dbReference type="InterPro" id="IPR000092">
    <property type="entry name" value="Polyprenyl_synt"/>
</dbReference>
<dbReference type="PROSITE" id="PS00723">
    <property type="entry name" value="POLYPRENYL_SYNTHASE_1"/>
    <property type="match status" value="1"/>
</dbReference>
<organism evidence="7 8">
    <name type="scientific">Flaviaesturariibacter flavus</name>
    <dbReference type="NCBI Taxonomy" id="2502780"/>
    <lineage>
        <taxon>Bacteria</taxon>
        <taxon>Pseudomonadati</taxon>
        <taxon>Bacteroidota</taxon>
        <taxon>Chitinophagia</taxon>
        <taxon>Chitinophagales</taxon>
        <taxon>Chitinophagaceae</taxon>
        <taxon>Flaviaestuariibacter</taxon>
    </lineage>
</organism>
<accession>A0A4R1B9I0</accession>
<evidence type="ECO:0000256" key="5">
    <source>
        <dbReference type="ARBA" id="ARBA00022842"/>
    </source>
</evidence>
<dbReference type="GO" id="GO:0046872">
    <property type="term" value="F:metal ion binding"/>
    <property type="evidence" value="ECO:0007669"/>
    <property type="project" value="UniProtKB-KW"/>
</dbReference>
<dbReference type="PANTHER" id="PTHR12001">
    <property type="entry name" value="GERANYLGERANYL PYROPHOSPHATE SYNTHASE"/>
    <property type="match status" value="1"/>
</dbReference>
<reference evidence="7 8" key="1">
    <citation type="submission" date="2019-03" db="EMBL/GenBank/DDBJ databases">
        <authorList>
            <person name="Kim M.K.M."/>
        </authorList>
    </citation>
    <scope>NUCLEOTIDE SEQUENCE [LARGE SCALE GENOMIC DNA]</scope>
    <source>
        <strain evidence="7 8">17J68-12</strain>
    </source>
</reference>
<dbReference type="Proteomes" id="UP000295334">
    <property type="component" value="Unassembled WGS sequence"/>
</dbReference>
<dbReference type="OrthoDB" id="9770826at2"/>
<sequence>MNVAIDLEEPKLTTGPLDAARDLVGADLERFEKELLKTLRTQRRYLSANTMEIYRRGKRFRPMLLLLSARLNGASPVGKPLPPKVITAAVSLEMLHVGSLLHDDIVDRAPLRRGLPSLNAESGNEVAMLVGDMQMIESMRRFVSSVKTQEDLRLVSHYLDTALDLCKGEIDELRQRGGWNTDFLRRRYLRTIDRKTSRLIALSCEAGARLVEARVGKVAAMEKYGLYCGRAFQVMDDLKDIFQDAGSSGKERFIDLRNRRITLPYIYVLEGLPPRNPVRQILSGRPYTEKVFAAATSLVPASPGIDKAYSEARVYMLKACEELEIYGDNPYARCLRDLARAVVDG</sequence>
<dbReference type="InterPro" id="IPR008949">
    <property type="entry name" value="Isoprenoid_synthase_dom_sf"/>
</dbReference>
<evidence type="ECO:0000256" key="6">
    <source>
        <dbReference type="RuleBase" id="RU004466"/>
    </source>
</evidence>
<evidence type="ECO:0000256" key="4">
    <source>
        <dbReference type="ARBA" id="ARBA00022723"/>
    </source>
</evidence>
<dbReference type="SUPFAM" id="SSF48576">
    <property type="entry name" value="Terpenoid synthases"/>
    <property type="match status" value="1"/>
</dbReference>
<dbReference type="EMBL" id="SJZI01000044">
    <property type="protein sequence ID" value="TCJ13570.1"/>
    <property type="molecule type" value="Genomic_DNA"/>
</dbReference>
<evidence type="ECO:0000256" key="2">
    <source>
        <dbReference type="ARBA" id="ARBA00006706"/>
    </source>
</evidence>
<keyword evidence="4" id="KW-0479">Metal-binding</keyword>
<protein>
    <submittedName>
        <fullName evidence="7">Polyprenyl synthetase family protein</fullName>
    </submittedName>
</protein>
<evidence type="ECO:0000256" key="1">
    <source>
        <dbReference type="ARBA" id="ARBA00001946"/>
    </source>
</evidence>
<keyword evidence="8" id="KW-1185">Reference proteome</keyword>
<comment type="cofactor">
    <cofactor evidence="1">
        <name>Mg(2+)</name>
        <dbReference type="ChEBI" id="CHEBI:18420"/>
    </cofactor>
</comment>
<dbReference type="InterPro" id="IPR033749">
    <property type="entry name" value="Polyprenyl_synt_CS"/>
</dbReference>
<gene>
    <name evidence="7" type="ORF">EPD60_12290</name>
</gene>
<dbReference type="GO" id="GO:0004659">
    <property type="term" value="F:prenyltransferase activity"/>
    <property type="evidence" value="ECO:0007669"/>
    <property type="project" value="InterPro"/>
</dbReference>
<evidence type="ECO:0000313" key="8">
    <source>
        <dbReference type="Proteomes" id="UP000295334"/>
    </source>
</evidence>
<dbReference type="CDD" id="cd00685">
    <property type="entry name" value="Trans_IPPS_HT"/>
    <property type="match status" value="1"/>
</dbReference>